<dbReference type="SUPFAM" id="SSF46894">
    <property type="entry name" value="C-terminal effector domain of the bipartite response regulators"/>
    <property type="match status" value="1"/>
</dbReference>
<protein>
    <recommendedName>
        <fullName evidence="1">HTH luxR-type domain-containing protein</fullName>
    </recommendedName>
</protein>
<dbReference type="GO" id="GO:0003677">
    <property type="term" value="F:DNA binding"/>
    <property type="evidence" value="ECO:0007669"/>
    <property type="project" value="InterPro"/>
</dbReference>
<keyword evidence="3" id="KW-1185">Reference proteome</keyword>
<evidence type="ECO:0000313" key="2">
    <source>
        <dbReference type="EMBL" id="KGM48602.1"/>
    </source>
</evidence>
<evidence type="ECO:0000259" key="1">
    <source>
        <dbReference type="SMART" id="SM00421"/>
    </source>
</evidence>
<dbReference type="GO" id="GO:0006355">
    <property type="term" value="P:regulation of DNA-templated transcription"/>
    <property type="evidence" value="ECO:0007669"/>
    <property type="project" value="InterPro"/>
</dbReference>
<dbReference type="STRING" id="1461694.ATO9_13330"/>
<dbReference type="eggNOG" id="COG2771">
    <property type="taxonomic scope" value="Bacteria"/>
</dbReference>
<dbReference type="eggNOG" id="COG0596">
    <property type="taxonomic scope" value="Bacteria"/>
</dbReference>
<evidence type="ECO:0000313" key="3">
    <source>
        <dbReference type="Proteomes" id="UP000030004"/>
    </source>
</evidence>
<reference evidence="2 3" key="1">
    <citation type="journal article" date="2015" name="Antonie Van Leeuwenhoek">
        <title>Pseudooceanicola atlanticus gen. nov. sp. nov., isolated from surface seawater of the Atlantic Ocean and reclassification of Oceanicola batsensis, Oceanicola marinus, Oceanicola nitratireducens, Oceanicola nanhaiensis, Oceanicola antarcticus and Oceanicola flagellatus, as Pseudooceanicola batsensis comb. nov., Pseudooceanicola marinus comb. nov., Pseudooceanicola nitratireducens comb. nov., Pseudooceanicola nanhaiensis comb. nov., Pseudooceanicola antarcticus comb. nov., and Pseudooceanicola flagellatus comb. nov.</title>
        <authorList>
            <person name="Lai Q."/>
            <person name="Li G."/>
            <person name="Liu X."/>
            <person name="Du Y."/>
            <person name="Sun F."/>
            <person name="Shao Z."/>
        </authorList>
    </citation>
    <scope>NUCLEOTIDE SEQUENCE [LARGE SCALE GENOMIC DNA]</scope>
    <source>
        <strain evidence="2 3">22II-s11g</strain>
    </source>
</reference>
<accession>A0A0A0EHC3</accession>
<sequence length="595" mass="65683">MELRAELLGKLYGAALEPERLDDVLEDWDALVVPQWHLPSRSRRAMLEGSGLLPHMQQLNRMLNHVRRAAPLSAEEAELKQFRRSAAFTINGALKISAANEAAVEMLGVGARQGLHDLTLRADDRAVLARVADGMLNKRPGATEQSRLVRARRVPDDHLILLQMRLVTPEKQPKFVLVVTTEMYWPEGSEATLRDAFGLTQAETEVLMALTQSRTLSDIAAARGRSVDTIRTQIKAIQTKTEARGQNELVKLAMTTMDFAPSDPDRIGPASDAPAAAPRVSRGGQELLPLPYRSLTRPDGRRVDYLEFGATDGRPVMYLSSNLGLCRWPADAERMAMQMGLRVIAPIRPGFGGSTPLRRGQDRVGAVAADMIALLDHLRIASVPLLVLDEDMIFAARLHHIAPRRVTAVLGCSALLPLTRPEQYERMGRWHRFILGTARYTPQVLPFMITTGFAMARRMGKAEFVQLVYAGSKADCDATITPRIQEALDSGSDIVLREGFDAAKAYAAEVTAMHRNDWNDELAEMSANVPMINLIGTEDQAIPPATLAEFREAHPGIKFESVADAGSFLFFQKWPLALEHLEALMRVENAPTASE</sequence>
<dbReference type="SUPFAM" id="SSF53474">
    <property type="entry name" value="alpha/beta-Hydrolases"/>
    <property type="match status" value="1"/>
</dbReference>
<feature type="domain" description="HTH luxR-type" evidence="1">
    <location>
        <begin position="196"/>
        <end position="253"/>
    </location>
</feature>
<dbReference type="InterPro" id="IPR036388">
    <property type="entry name" value="WH-like_DNA-bd_sf"/>
</dbReference>
<proteinExistence type="predicted"/>
<dbReference type="Proteomes" id="UP000030004">
    <property type="component" value="Unassembled WGS sequence"/>
</dbReference>
<gene>
    <name evidence="2" type="ORF">ATO9_13330</name>
</gene>
<dbReference type="EMBL" id="AQQX01000004">
    <property type="protein sequence ID" value="KGM48602.1"/>
    <property type="molecule type" value="Genomic_DNA"/>
</dbReference>
<name>A0A0A0EHC3_9RHOB</name>
<dbReference type="InterPro" id="IPR029058">
    <property type="entry name" value="AB_hydrolase_fold"/>
</dbReference>
<dbReference type="InterPro" id="IPR000792">
    <property type="entry name" value="Tscrpt_reg_LuxR_C"/>
</dbReference>
<dbReference type="Gene3D" id="1.10.10.10">
    <property type="entry name" value="Winged helix-like DNA-binding domain superfamily/Winged helix DNA-binding domain"/>
    <property type="match status" value="1"/>
</dbReference>
<comment type="caution">
    <text evidence="2">The sequence shown here is derived from an EMBL/GenBank/DDBJ whole genome shotgun (WGS) entry which is preliminary data.</text>
</comment>
<organism evidence="2 3">
    <name type="scientific">Pseudooceanicola atlanticus</name>
    <dbReference type="NCBI Taxonomy" id="1461694"/>
    <lineage>
        <taxon>Bacteria</taxon>
        <taxon>Pseudomonadati</taxon>
        <taxon>Pseudomonadota</taxon>
        <taxon>Alphaproteobacteria</taxon>
        <taxon>Rhodobacterales</taxon>
        <taxon>Paracoccaceae</taxon>
        <taxon>Pseudooceanicola</taxon>
    </lineage>
</organism>
<dbReference type="SMART" id="SM00421">
    <property type="entry name" value="HTH_LUXR"/>
    <property type="match status" value="1"/>
</dbReference>
<dbReference type="InterPro" id="IPR016032">
    <property type="entry name" value="Sig_transdc_resp-reg_C-effctor"/>
</dbReference>
<dbReference type="AlphaFoldDB" id="A0A0A0EHC3"/>
<dbReference type="Gene3D" id="3.40.50.1820">
    <property type="entry name" value="alpha/beta hydrolase"/>
    <property type="match status" value="1"/>
</dbReference>